<dbReference type="AlphaFoldDB" id="A0A5E4URV5"/>
<dbReference type="Proteomes" id="UP000366945">
    <property type="component" value="Unassembled WGS sequence"/>
</dbReference>
<evidence type="ECO:0000313" key="1">
    <source>
        <dbReference type="EMBL" id="VVE02263.1"/>
    </source>
</evidence>
<evidence type="ECO:0008006" key="3">
    <source>
        <dbReference type="Google" id="ProtNLM"/>
    </source>
</evidence>
<name>A0A5E4URV5_9BURK</name>
<evidence type="ECO:0000313" key="2">
    <source>
        <dbReference type="Proteomes" id="UP000366945"/>
    </source>
</evidence>
<dbReference type="GeneID" id="300404221"/>
<dbReference type="RefSeq" id="WP_246182506.1">
    <property type="nucleotide sequence ID" value="NZ_CABPSK010000002.1"/>
</dbReference>
<accession>A0A5E4URV5</accession>
<keyword evidence="2" id="KW-1185">Reference proteome</keyword>
<dbReference type="EMBL" id="CABPSK010000002">
    <property type="protein sequence ID" value="VVE02263.1"/>
    <property type="molecule type" value="Genomic_DNA"/>
</dbReference>
<reference evidence="1 2" key="1">
    <citation type="submission" date="2019-08" db="EMBL/GenBank/DDBJ databases">
        <authorList>
            <person name="Peeters C."/>
        </authorList>
    </citation>
    <scope>NUCLEOTIDE SEQUENCE [LARGE SCALE GENOMIC DNA]</scope>
    <source>
        <strain evidence="1 2">LMG 31114</strain>
    </source>
</reference>
<sequence length="687" mass="76720">MNTNLAGRLRNTPLPQHKGLLPLFEAVVNSIHAVGDRAPGTARGEIHIDIERLAQTDLALDEATSRRGAPPTAPISGFRIVDNGVGFDDANMASFETLDSDHKAAHGCRGVGRLLWLKAFECVTVTSVFRVGRSRARRRQFHFTARQGIRSVEVREAKARDTHQTTVHLQGFFQSYREKSVKTARAVANSLFEHCLWYFVRDGGVPRIVVRDGNESIDLADVYDNYLFGGAQRQTLDIKGHPFVITHVKLKTSAVTQPAIAWCAASRVIEYESLASGKLPGLHGKLQDEEGDFTYACYVTSPWLDQHVRPERIGFDIPESSDDLFGDGSPGRADIRDALLAAATGYLAPWLAQTRQASRDRVERFVAHRAPRYRPILPHIDQDRLSVPPDISDKDLDLLLHRELANVEHSLVAEGHDLLQFASSETTEAYRKRLAGYMAKASDIKQSDLANYVFHRKIILEILERALQRDDDGRFVREEVIHELFMPMGKSSDEVHPEHGNLWLLDERLAFHSYLASDKPLQSMPITDCDSGRRPDLCALKVFDRPMLMADGAHGPLASLVVVELKRPMRNDAAAGVDKDPIEQAIDYLVRIRAGSVTTPGGRPVPGAASLPGFCYVVCDITRSVVQRCQMLQLSETMDGMGFFGYNSHFKTYIEVISYDRLLQSAYERNRAFFDRLGLPCGSRPTP</sequence>
<protein>
    <recommendedName>
        <fullName evidence="3">ATP-binding protein</fullName>
    </recommendedName>
</protein>
<proteinExistence type="predicted"/>
<organism evidence="1 2">
    <name type="scientific">Pandoraea pneumonica</name>
    <dbReference type="NCBI Taxonomy" id="2508299"/>
    <lineage>
        <taxon>Bacteria</taxon>
        <taxon>Pseudomonadati</taxon>
        <taxon>Pseudomonadota</taxon>
        <taxon>Betaproteobacteria</taxon>
        <taxon>Burkholderiales</taxon>
        <taxon>Burkholderiaceae</taxon>
        <taxon>Pandoraea</taxon>
    </lineage>
</organism>
<gene>
    <name evidence="1" type="ORF">PPN31114_02185</name>
</gene>